<feature type="compositionally biased region" description="Basic and acidic residues" evidence="1">
    <location>
        <begin position="96"/>
        <end position="107"/>
    </location>
</feature>
<organism evidence="2 3">
    <name type="scientific">Erwinia phage vB_EamM_RisingSun</name>
    <dbReference type="NCBI Taxonomy" id="2026080"/>
    <lineage>
        <taxon>Viruses</taxon>
        <taxon>Duplodnaviria</taxon>
        <taxon>Heunggongvirae</taxon>
        <taxon>Uroviricota</taxon>
        <taxon>Caudoviricetes</taxon>
        <taxon>Chimalliviridae</taxon>
        <taxon>Risingsunvirus</taxon>
        <taxon>Risingsunvirus risingsun</taxon>
    </lineage>
</organism>
<proteinExistence type="predicted"/>
<dbReference type="Proteomes" id="UP000225553">
    <property type="component" value="Segment"/>
</dbReference>
<reference evidence="3" key="1">
    <citation type="submission" date="2017-07" db="EMBL/GenBank/DDBJ databases">
        <authorList>
            <person name="Putnam M.J."/>
            <person name="Sharma R."/>
            <person name="Kruger J.L."/>
            <person name="Berg J.A."/>
            <person name="Payne A.M."/>
            <person name="Fajardo C.P."/>
            <person name="Breakwell D.P."/>
            <person name="Hope S."/>
            <person name="Grose J.H."/>
        </authorList>
    </citation>
    <scope>NUCLEOTIDE SEQUENCE [LARGE SCALE GENOMIC DNA]</scope>
</reference>
<gene>
    <name evidence="2" type="ORF">RISINGSUN_169</name>
</gene>
<evidence type="ECO:0000313" key="3">
    <source>
        <dbReference type="Proteomes" id="UP000225553"/>
    </source>
</evidence>
<keyword evidence="3" id="KW-1185">Reference proteome</keyword>
<evidence type="ECO:0000256" key="1">
    <source>
        <dbReference type="SAM" id="MobiDB-lite"/>
    </source>
</evidence>
<dbReference type="EMBL" id="MF459646">
    <property type="protein sequence ID" value="ASU03501.1"/>
    <property type="molecule type" value="Genomic_DNA"/>
</dbReference>
<accession>A0A223LHK1</accession>
<evidence type="ECO:0000313" key="2">
    <source>
        <dbReference type="EMBL" id="ASU03501.1"/>
    </source>
</evidence>
<feature type="region of interest" description="Disordered" evidence="1">
    <location>
        <begin position="96"/>
        <end position="142"/>
    </location>
</feature>
<sequence>MNKHSFFSSLASFRNPEFKQIAFQRKCVTAIREHLKWLVTDFELTDDLYQEGRPILLEPSKTKVDDNLELVIATEIDLRGHILTYIAFHSYKEKQPKAKEGKVDDTSKVNQPTGFGFSRQSSDRDSRTPWPTSMDPKDTETHTVSIKRLSDHISTFSVPRSQVRHETVRGPELSLIDTLTQDHQLREALWKAEFRMFYSEEEAIFTVAII</sequence>
<protein>
    <submittedName>
        <fullName evidence="2">Uncharacterized protein</fullName>
    </submittedName>
</protein>
<name>A0A223LHK1_9CAUD</name>